<accession>A0A1Y5FGK3</accession>
<comment type="similarity">
    <text evidence="1 3">Belongs to the enoyl-CoA hydratase/isomerase family.</text>
</comment>
<evidence type="ECO:0000256" key="1">
    <source>
        <dbReference type="ARBA" id="ARBA00005254"/>
    </source>
</evidence>
<dbReference type="Gene3D" id="3.90.226.10">
    <property type="entry name" value="2-enoyl-CoA Hydratase, Chain A, domain 1"/>
    <property type="match status" value="1"/>
</dbReference>
<dbReference type="EMBL" id="MAAO01000005">
    <property type="protein sequence ID" value="OUR97955.1"/>
    <property type="molecule type" value="Genomic_DNA"/>
</dbReference>
<keyword evidence="2" id="KW-0456">Lyase</keyword>
<dbReference type="InterPro" id="IPR014748">
    <property type="entry name" value="Enoyl-CoA_hydra_C"/>
</dbReference>
<evidence type="ECO:0000313" key="5">
    <source>
        <dbReference type="Proteomes" id="UP000196531"/>
    </source>
</evidence>
<dbReference type="FunFam" id="3.90.226.10:FF:000009">
    <property type="entry name" value="Carnitinyl-CoA dehydratase"/>
    <property type="match status" value="1"/>
</dbReference>
<reference evidence="5" key="1">
    <citation type="journal article" date="2017" name="Proc. Natl. Acad. Sci. U.S.A.">
        <title>Simulation of Deepwater Horizon oil plume reveals substrate specialization within a complex community of hydrocarbon-degraders.</title>
        <authorList>
            <person name="Hu P."/>
            <person name="Dubinsky E.A."/>
            <person name="Probst A.J."/>
            <person name="Wang J."/>
            <person name="Sieber C.M.K."/>
            <person name="Tom L.M."/>
            <person name="Gardinali P."/>
            <person name="Banfield J.F."/>
            <person name="Atlas R.M."/>
            <person name="Andersen G.L."/>
        </authorList>
    </citation>
    <scope>NUCLEOTIDE SEQUENCE [LARGE SCALE GENOMIC DNA]</scope>
</reference>
<dbReference type="GO" id="GO:0016836">
    <property type="term" value="F:hydro-lyase activity"/>
    <property type="evidence" value="ECO:0007669"/>
    <property type="project" value="UniProtKB-ARBA"/>
</dbReference>
<organism evidence="4 5">
    <name type="scientific">Halobacteriovorax marinus</name>
    <dbReference type="NCBI Taxonomy" id="97084"/>
    <lineage>
        <taxon>Bacteria</taxon>
        <taxon>Pseudomonadati</taxon>
        <taxon>Bdellovibrionota</taxon>
        <taxon>Bacteriovoracia</taxon>
        <taxon>Bacteriovoracales</taxon>
        <taxon>Halobacteriovoraceae</taxon>
        <taxon>Halobacteriovorax</taxon>
    </lineage>
</organism>
<dbReference type="FunFam" id="1.10.12.10:FF:000001">
    <property type="entry name" value="Probable enoyl-CoA hydratase, mitochondrial"/>
    <property type="match status" value="1"/>
</dbReference>
<name>A0A1Y5FGK3_9BACT</name>
<sequence>MSELITTHPYKNDLRVALLKLNRPKVLNALTTELLQEIVNELTRLEELPEVRCIIITGDERAFAAGADIRKMVESNSIDQLNDKRLRLWKQFALISKPIIAAVNGYALGGGAELAMSCDFIVAGDNAKFGQPEVNIGTIPGAGGTQRLARAIGKNKAMMLTLTGEMIDAKTALEWNLIAKVVPYNTLLQESFELAKKISDKSPIAAKLIKDCINKSQEMSLWDGLEYERRNFYLTFSSLDQKEGMNAFLEKRAPEYKGN</sequence>
<dbReference type="Gene3D" id="1.10.12.10">
    <property type="entry name" value="Lyase 2-enoyl-coa Hydratase, Chain A, domain 2"/>
    <property type="match status" value="1"/>
</dbReference>
<dbReference type="PROSITE" id="PS00166">
    <property type="entry name" value="ENOYL_COA_HYDRATASE"/>
    <property type="match status" value="1"/>
</dbReference>
<evidence type="ECO:0000256" key="3">
    <source>
        <dbReference type="RuleBase" id="RU003707"/>
    </source>
</evidence>
<dbReference type="CDD" id="cd06558">
    <property type="entry name" value="crotonase-like"/>
    <property type="match status" value="1"/>
</dbReference>
<dbReference type="InterPro" id="IPR029045">
    <property type="entry name" value="ClpP/crotonase-like_dom_sf"/>
</dbReference>
<evidence type="ECO:0000256" key="2">
    <source>
        <dbReference type="ARBA" id="ARBA00023239"/>
    </source>
</evidence>
<comment type="caution">
    <text evidence="4">The sequence shown here is derived from an EMBL/GenBank/DDBJ whole genome shotgun (WGS) entry which is preliminary data.</text>
</comment>
<gene>
    <name evidence="4" type="ORF">A9Q84_06535</name>
</gene>
<dbReference type="AlphaFoldDB" id="A0A1Y5FGK3"/>
<evidence type="ECO:0000313" key="4">
    <source>
        <dbReference type="EMBL" id="OUR97955.1"/>
    </source>
</evidence>
<proteinExistence type="inferred from homology"/>
<dbReference type="SUPFAM" id="SSF52096">
    <property type="entry name" value="ClpP/crotonase"/>
    <property type="match status" value="1"/>
</dbReference>
<dbReference type="PANTHER" id="PTHR11941">
    <property type="entry name" value="ENOYL-COA HYDRATASE-RELATED"/>
    <property type="match status" value="1"/>
</dbReference>
<dbReference type="GO" id="GO:0006635">
    <property type="term" value="P:fatty acid beta-oxidation"/>
    <property type="evidence" value="ECO:0007669"/>
    <property type="project" value="TreeGrafter"/>
</dbReference>
<dbReference type="Pfam" id="PF00378">
    <property type="entry name" value="ECH_1"/>
    <property type="match status" value="1"/>
</dbReference>
<protein>
    <submittedName>
        <fullName evidence="4">Enoyl-CoA hydratase</fullName>
    </submittedName>
</protein>
<dbReference type="InterPro" id="IPR001753">
    <property type="entry name" value="Enoyl-CoA_hydra/iso"/>
</dbReference>
<dbReference type="InterPro" id="IPR018376">
    <property type="entry name" value="Enoyl-CoA_hyd/isom_CS"/>
</dbReference>
<dbReference type="PANTHER" id="PTHR11941:SF54">
    <property type="entry name" value="ENOYL-COA HYDRATASE, MITOCHONDRIAL"/>
    <property type="match status" value="1"/>
</dbReference>
<dbReference type="Proteomes" id="UP000196531">
    <property type="component" value="Unassembled WGS sequence"/>
</dbReference>